<name>A0ABS5PJ22_9FIRM</name>
<dbReference type="Proteomes" id="UP000746471">
    <property type="component" value="Unassembled WGS sequence"/>
</dbReference>
<dbReference type="Pfam" id="PF01297">
    <property type="entry name" value="ZnuA"/>
    <property type="match status" value="1"/>
</dbReference>
<gene>
    <name evidence="7" type="ORF">KHM83_00030</name>
</gene>
<dbReference type="InterPro" id="IPR006128">
    <property type="entry name" value="Lipoprotein_PsaA-like"/>
</dbReference>
<sequence length="349" mass="38793">MKRKVLMILLSIFVLGGCTAKTAEVEQNNKASNDIITVVATLFPQYDFAKAIGGDYVDVKLLLPPGVEAHSFEPTPKDIVDIGNADLLLYTGEGMEPWVADIAATIEGDKLHVVDLSEGISLLKSSDEYDADEHDADEHDADEHDADEHDADEHDADEHDADEHDADEHDHGEYDPHFWLDPTNAIIMAEHIADEFVRVDPDHEAIYRANAAAYIESLEGLDRDLKAFFDATPQKTIIYGGHFAFAYFAERYELDYISPYNGFSPDAEPTPQRIASLIDAIEATHTKAIYYEELISPKVAEVISEETGADMLLLHGAHNVTKEELDAGVTYVSIMYDNLERLKEGLVDE</sequence>
<feature type="chain" id="PRO_5045167664" evidence="6">
    <location>
        <begin position="21"/>
        <end position="349"/>
    </location>
</feature>
<dbReference type="InterPro" id="IPR006127">
    <property type="entry name" value="ZnuA-like"/>
</dbReference>
<dbReference type="InterPro" id="IPR050492">
    <property type="entry name" value="Bact_metal-bind_prot9"/>
</dbReference>
<dbReference type="EMBL" id="JAHBCL010000001">
    <property type="protein sequence ID" value="MBS7525053.1"/>
    <property type="molecule type" value="Genomic_DNA"/>
</dbReference>
<comment type="similarity">
    <text evidence="1 4">Belongs to the bacterial solute-binding protein 9 family.</text>
</comment>
<dbReference type="SUPFAM" id="SSF53807">
    <property type="entry name" value="Helical backbone' metal receptor"/>
    <property type="match status" value="1"/>
</dbReference>
<comment type="caution">
    <text evidence="7">The sequence shown here is derived from an EMBL/GenBank/DDBJ whole genome shotgun (WGS) entry which is preliminary data.</text>
</comment>
<evidence type="ECO:0000256" key="2">
    <source>
        <dbReference type="ARBA" id="ARBA00022448"/>
    </source>
</evidence>
<evidence type="ECO:0000256" key="5">
    <source>
        <dbReference type="SAM" id="MobiDB-lite"/>
    </source>
</evidence>
<reference evidence="7 8" key="1">
    <citation type="submission" date="2021-05" db="EMBL/GenBank/DDBJ databases">
        <title>Fusibacter ferrireducens sp. nov., an anaerobic, sulfur- and Fe-reducing bacterium isolated from the mangrove sediment.</title>
        <authorList>
            <person name="Qiu D."/>
        </authorList>
    </citation>
    <scope>NUCLEOTIDE SEQUENCE [LARGE SCALE GENOMIC DNA]</scope>
    <source>
        <strain evidence="7 8">DSM 12116</strain>
    </source>
</reference>
<dbReference type="RefSeq" id="WP_213234843.1">
    <property type="nucleotide sequence ID" value="NZ_JAHBCL010000001.1"/>
</dbReference>
<feature type="compositionally biased region" description="Acidic residues" evidence="5">
    <location>
        <begin position="130"/>
        <end position="165"/>
    </location>
</feature>
<dbReference type="PANTHER" id="PTHR42953:SF3">
    <property type="entry name" value="HIGH-AFFINITY ZINC UPTAKE SYSTEM PROTEIN ZNUA"/>
    <property type="match status" value="1"/>
</dbReference>
<feature type="region of interest" description="Disordered" evidence="5">
    <location>
        <begin position="130"/>
        <end position="174"/>
    </location>
</feature>
<evidence type="ECO:0000313" key="7">
    <source>
        <dbReference type="EMBL" id="MBS7525053.1"/>
    </source>
</evidence>
<dbReference type="PRINTS" id="PR00691">
    <property type="entry name" value="ADHESINB"/>
</dbReference>
<dbReference type="Gene3D" id="3.40.50.1980">
    <property type="entry name" value="Nitrogenase molybdenum iron protein domain"/>
    <property type="match status" value="3"/>
</dbReference>
<dbReference type="PANTHER" id="PTHR42953">
    <property type="entry name" value="HIGH-AFFINITY ZINC UPTAKE SYSTEM PROTEIN ZNUA-RELATED"/>
    <property type="match status" value="1"/>
</dbReference>
<dbReference type="InterPro" id="IPR006129">
    <property type="entry name" value="AdhesinB"/>
</dbReference>
<proteinExistence type="inferred from homology"/>
<dbReference type="PRINTS" id="PR00690">
    <property type="entry name" value="ADHESNFAMILY"/>
</dbReference>
<protein>
    <submittedName>
        <fullName evidence="7">Zinc ABC transporter substrate-binding protein</fullName>
    </submittedName>
</protein>
<accession>A0ABS5PJ22</accession>
<organism evidence="7 8">
    <name type="scientific">Fusibacter paucivorans</name>
    <dbReference type="NCBI Taxonomy" id="76009"/>
    <lineage>
        <taxon>Bacteria</taxon>
        <taxon>Bacillati</taxon>
        <taxon>Bacillota</taxon>
        <taxon>Clostridia</taxon>
        <taxon>Eubacteriales</taxon>
        <taxon>Eubacteriales Family XII. Incertae Sedis</taxon>
        <taxon>Fusibacter</taxon>
    </lineage>
</organism>
<evidence type="ECO:0000256" key="1">
    <source>
        <dbReference type="ARBA" id="ARBA00011028"/>
    </source>
</evidence>
<keyword evidence="8" id="KW-1185">Reference proteome</keyword>
<feature type="signal peptide" evidence="6">
    <location>
        <begin position="1"/>
        <end position="20"/>
    </location>
</feature>
<keyword evidence="3 6" id="KW-0732">Signal</keyword>
<keyword evidence="2 4" id="KW-0813">Transport</keyword>
<evidence type="ECO:0000313" key="8">
    <source>
        <dbReference type="Proteomes" id="UP000746471"/>
    </source>
</evidence>
<evidence type="ECO:0000256" key="6">
    <source>
        <dbReference type="SAM" id="SignalP"/>
    </source>
</evidence>
<dbReference type="PROSITE" id="PS51257">
    <property type="entry name" value="PROKAR_LIPOPROTEIN"/>
    <property type="match status" value="1"/>
</dbReference>
<evidence type="ECO:0000256" key="3">
    <source>
        <dbReference type="ARBA" id="ARBA00022729"/>
    </source>
</evidence>
<evidence type="ECO:0000256" key="4">
    <source>
        <dbReference type="RuleBase" id="RU003512"/>
    </source>
</evidence>